<gene>
    <name evidence="2" type="ORF">O181_051484</name>
</gene>
<comment type="caution">
    <text evidence="2">The sequence shown here is derived from an EMBL/GenBank/DDBJ whole genome shotgun (WGS) entry which is preliminary data.</text>
</comment>
<protein>
    <submittedName>
        <fullName evidence="2">Uncharacterized protein</fullName>
    </submittedName>
</protein>
<organism evidence="2 3">
    <name type="scientific">Austropuccinia psidii MF-1</name>
    <dbReference type="NCBI Taxonomy" id="1389203"/>
    <lineage>
        <taxon>Eukaryota</taxon>
        <taxon>Fungi</taxon>
        <taxon>Dikarya</taxon>
        <taxon>Basidiomycota</taxon>
        <taxon>Pucciniomycotina</taxon>
        <taxon>Pucciniomycetes</taxon>
        <taxon>Pucciniales</taxon>
        <taxon>Sphaerophragmiaceae</taxon>
        <taxon>Austropuccinia</taxon>
    </lineage>
</organism>
<dbReference type="AlphaFoldDB" id="A0A9Q3DYW7"/>
<name>A0A9Q3DYW7_9BASI</name>
<dbReference type="Proteomes" id="UP000765509">
    <property type="component" value="Unassembled WGS sequence"/>
</dbReference>
<accession>A0A9Q3DYW7</accession>
<feature type="compositionally biased region" description="Basic and acidic residues" evidence="1">
    <location>
        <begin position="125"/>
        <end position="134"/>
    </location>
</feature>
<reference evidence="2" key="1">
    <citation type="submission" date="2021-03" db="EMBL/GenBank/DDBJ databases">
        <title>Draft genome sequence of rust myrtle Austropuccinia psidii MF-1, a brazilian biotype.</title>
        <authorList>
            <person name="Quecine M.C."/>
            <person name="Pachon D.M.R."/>
            <person name="Bonatelli M.L."/>
            <person name="Correr F.H."/>
            <person name="Franceschini L.M."/>
            <person name="Leite T.F."/>
            <person name="Margarido G.R.A."/>
            <person name="Almeida C.A."/>
            <person name="Ferrarezi J.A."/>
            <person name="Labate C.A."/>
        </authorList>
    </citation>
    <scope>NUCLEOTIDE SEQUENCE</scope>
    <source>
        <strain evidence="2">MF-1</strain>
    </source>
</reference>
<feature type="compositionally biased region" description="Polar residues" evidence="1">
    <location>
        <begin position="111"/>
        <end position="124"/>
    </location>
</feature>
<evidence type="ECO:0000313" key="3">
    <source>
        <dbReference type="Proteomes" id="UP000765509"/>
    </source>
</evidence>
<proteinExistence type="predicted"/>
<evidence type="ECO:0000313" key="2">
    <source>
        <dbReference type="EMBL" id="MBW0511769.1"/>
    </source>
</evidence>
<dbReference type="EMBL" id="AVOT02022374">
    <property type="protein sequence ID" value="MBW0511769.1"/>
    <property type="molecule type" value="Genomic_DNA"/>
</dbReference>
<keyword evidence="3" id="KW-1185">Reference proteome</keyword>
<evidence type="ECO:0000256" key="1">
    <source>
        <dbReference type="SAM" id="MobiDB-lite"/>
    </source>
</evidence>
<feature type="region of interest" description="Disordered" evidence="1">
    <location>
        <begin position="109"/>
        <end position="146"/>
    </location>
</feature>
<sequence>MEDARVAPHSPRSVPTNFDVNSEYGLIHDNISRAESLSSGRNKNYQCQYKNWFRAAKEEEWEICSSLWQGAMISYLHMKSFLGKEKTIELLGGQKKELEITPALEKEGPVVSTSCRSVQRQAQRTSEEAERSQEPSRQGKRQSQLAQTLPTMVQDSRLELSAVDSVFNMARTLMELTAKEQERMNRTIPRK</sequence>